<feature type="chain" id="PRO_5044828218" description="Cysteine and tyrosine-rich protein 1" evidence="2">
    <location>
        <begin position="23"/>
        <end position="168"/>
    </location>
</feature>
<gene>
    <name evidence="3" type="ORF">ACJMK2_015872</name>
</gene>
<evidence type="ECO:0000256" key="1">
    <source>
        <dbReference type="SAM" id="Phobius"/>
    </source>
</evidence>
<evidence type="ECO:0000256" key="2">
    <source>
        <dbReference type="SAM" id="SignalP"/>
    </source>
</evidence>
<protein>
    <recommendedName>
        <fullName evidence="5">Cysteine and tyrosine-rich protein 1</fullName>
    </recommendedName>
</protein>
<keyword evidence="1" id="KW-0472">Membrane</keyword>
<keyword evidence="1" id="KW-0812">Transmembrane</keyword>
<dbReference type="Proteomes" id="UP001634394">
    <property type="component" value="Unassembled WGS sequence"/>
</dbReference>
<reference evidence="3 4" key="1">
    <citation type="submission" date="2024-11" db="EMBL/GenBank/DDBJ databases">
        <title>Chromosome-level genome assembly of the freshwater bivalve Anodonta woodiana.</title>
        <authorList>
            <person name="Chen X."/>
        </authorList>
    </citation>
    <scope>NUCLEOTIDE SEQUENCE [LARGE SCALE GENOMIC DNA]</scope>
    <source>
        <strain evidence="3">MN2024</strain>
        <tissue evidence="3">Gills</tissue>
    </source>
</reference>
<feature type="signal peptide" evidence="2">
    <location>
        <begin position="1"/>
        <end position="22"/>
    </location>
</feature>
<comment type="caution">
    <text evidence="3">The sequence shown here is derived from an EMBL/GenBank/DDBJ whole genome shotgun (WGS) entry which is preliminary data.</text>
</comment>
<keyword evidence="4" id="KW-1185">Reference proteome</keyword>
<accession>A0ABD3URT6</accession>
<organism evidence="3 4">
    <name type="scientific">Sinanodonta woodiana</name>
    <name type="common">Chinese pond mussel</name>
    <name type="synonym">Anodonta woodiana</name>
    <dbReference type="NCBI Taxonomy" id="1069815"/>
    <lineage>
        <taxon>Eukaryota</taxon>
        <taxon>Metazoa</taxon>
        <taxon>Spiralia</taxon>
        <taxon>Lophotrochozoa</taxon>
        <taxon>Mollusca</taxon>
        <taxon>Bivalvia</taxon>
        <taxon>Autobranchia</taxon>
        <taxon>Heteroconchia</taxon>
        <taxon>Palaeoheterodonta</taxon>
        <taxon>Unionida</taxon>
        <taxon>Unionoidea</taxon>
        <taxon>Unionidae</taxon>
        <taxon>Unioninae</taxon>
        <taxon>Sinanodonta</taxon>
    </lineage>
</organism>
<keyword evidence="1" id="KW-1133">Transmembrane helix</keyword>
<dbReference type="AlphaFoldDB" id="A0ABD3URT6"/>
<proteinExistence type="predicted"/>
<evidence type="ECO:0000313" key="3">
    <source>
        <dbReference type="EMBL" id="KAL3852199.1"/>
    </source>
</evidence>
<evidence type="ECO:0008006" key="5">
    <source>
        <dbReference type="Google" id="ProtNLM"/>
    </source>
</evidence>
<feature type="transmembrane region" description="Helical" evidence="1">
    <location>
        <begin position="61"/>
        <end position="90"/>
    </location>
</feature>
<evidence type="ECO:0000313" key="4">
    <source>
        <dbReference type="Proteomes" id="UP001634394"/>
    </source>
</evidence>
<keyword evidence="2" id="KW-0732">Signal</keyword>
<sequence length="168" mass="18014">MFYFYFLISYSLFINAIPPVEAGDFCQYDYGAVYYRSKYCDYGCCGSKYSSSSSVCCTENVAGIIAGAVVGSLVGLAIIIGIIVCCCIAANNSKRRTGTVIQQPNTTQNVVVNSTTVTTQGPSTIPAPYGPVNYGYPGSYPAPAYYQYNNMPQGSTDPAYPPPPPAKY</sequence>
<name>A0ABD3URT6_SINWO</name>
<dbReference type="EMBL" id="JBJQND010000015">
    <property type="protein sequence ID" value="KAL3852199.1"/>
    <property type="molecule type" value="Genomic_DNA"/>
</dbReference>